<proteinExistence type="predicted"/>
<feature type="region of interest" description="Disordered" evidence="1">
    <location>
        <begin position="416"/>
        <end position="440"/>
    </location>
</feature>
<evidence type="ECO:0000313" key="3">
    <source>
        <dbReference type="EMBL" id="CAE6530347.1"/>
    </source>
</evidence>
<reference evidence="3" key="1">
    <citation type="submission" date="2021-01" db="EMBL/GenBank/DDBJ databases">
        <authorList>
            <person name="Kaushik A."/>
        </authorList>
    </citation>
    <scope>NUCLEOTIDE SEQUENCE</scope>
    <source>
        <strain evidence="3">AG6-10EEA</strain>
    </source>
</reference>
<feature type="region of interest" description="Disordered" evidence="1">
    <location>
        <begin position="601"/>
        <end position="635"/>
    </location>
</feature>
<dbReference type="InterPro" id="IPR016024">
    <property type="entry name" value="ARM-type_fold"/>
</dbReference>
<evidence type="ECO:0000256" key="1">
    <source>
        <dbReference type="SAM" id="MobiDB-lite"/>
    </source>
</evidence>
<dbReference type="AlphaFoldDB" id="A0A8H3DKE6"/>
<dbReference type="Gene3D" id="1.25.10.10">
    <property type="entry name" value="Leucine-rich Repeat Variant"/>
    <property type="match status" value="1"/>
</dbReference>
<protein>
    <recommendedName>
        <fullName evidence="2">T6SS Phospholipase effector Tle1-like catalytic domain-containing protein</fullName>
    </recommendedName>
</protein>
<feature type="region of interest" description="Disordered" evidence="1">
    <location>
        <begin position="546"/>
        <end position="571"/>
    </location>
</feature>
<feature type="region of interest" description="Disordered" evidence="1">
    <location>
        <begin position="1120"/>
        <end position="1171"/>
    </location>
</feature>
<dbReference type="InterPro" id="IPR018712">
    <property type="entry name" value="Tle1-like_cat"/>
</dbReference>
<feature type="compositionally biased region" description="Polar residues" evidence="1">
    <location>
        <begin position="1"/>
        <end position="12"/>
    </location>
</feature>
<evidence type="ECO:0000313" key="4">
    <source>
        <dbReference type="Proteomes" id="UP000663853"/>
    </source>
</evidence>
<name>A0A8H3DKE6_9AGAM</name>
<dbReference type="InterPro" id="IPR029058">
    <property type="entry name" value="AB_hydrolase_fold"/>
</dbReference>
<feature type="region of interest" description="Disordered" evidence="1">
    <location>
        <begin position="1"/>
        <end position="60"/>
    </location>
</feature>
<gene>
    <name evidence="3" type="ORF">RDB_LOCUS166866</name>
</gene>
<sequence length="1171" mass="130973">MIKGPTTPSQVNIPLHFVNMDQPTDGQPHDDTRSPIDTKSPTVPKPPVAHDYAPEEHKDTALVPEVTQPQKKKRKLIVCIDGTSNQFSDKNTNVIEMYHYIKKDDSQLTYYNSGIGTYAKPSWRSYTYLKQTLSNTIDLAIAWNLEKVIIGAYRWLADTYQPDDQIFLFGFSRGAYQVRALAAMIESVGLIYAGNQEQIPFAWELYASHQSNDDYYKSKISTFKKTFSRNSAIDIHFLGVCHITNFRHALALDERRVKFLPEYVQQQKWPKSKQHTVKEVWFAGTHSDIGGGNKENPNLSSGTEPLRWMMSEAEQAGLVLHRAHQNIQANTGLKKNDNQGDVTESLVGFWWLVELLPISWQSHYSGHTSWWPHMGKGRKVTPDQKLHWTVLANHRYAQEINKGGYRPKATFVGHGNQSTPWDDVFQPPPKSGTDRTTKLPEWEGDTDLINALKFIKQLDQSHSSHNLGYPWLNELFEYITKPSNRSAQPRRLETTDEYAPKDQANIIWTYGGASFLRGLVDVGGGQNIKPKNIIRIIIGFSDAKLSKKPQLPGQQPVRTQSTISRTDTYSTDDSDVDNAMAIILRLNDLVPLCKYPSFAQGRADSGPQRKGLRSFFSSKSTPRLDPAPNGNSQVPHAHTATYSMELAMIVIQMILELLENDEYVDAMCSHKKLTIVQNLPLMIPDSYASGPADRSGLRPDKIHKGECYASIRASSAYLASQVVKAIVPIAKRDEGRQKLLNSGVTGKLLPLLEIGDDADKDLIFHIICAFRALADQEETADCLISNNIASPLVQLLAKSGLKEETVKETLNTLTLLTQSHLNAFEVAFDQQKVSYLVGLMKKHPEAIDVTNNMIGSRNFRTLLANQEESIVEVIQELLNKDDEQVDKIEKSLHLIETLMSHDDLKDEVTKGTISASLTRLVQGSTPAYPVLESMVGISRYSELMSFELLEALIRVVQSETGTPSKSVAVAVVATAIEFTTRRDDWYREISQSLISALTELAQSSDTGGSLVDTAVETILKFAKKGIAINNEASIQLTSQLLANARAGDYWRFGGYYDEIFVNVFGLVSYLSQNAENRRALLKTGVYEIVSILREDSATYTTDRRALVLVTELQDLGDDEVNQEIRKHDPYNRYAPSATTDSPSESEDTEDRGSPGSTHENLIGEGEQQTAV</sequence>
<organism evidence="3 4">
    <name type="scientific">Rhizoctonia solani</name>
    <dbReference type="NCBI Taxonomy" id="456999"/>
    <lineage>
        <taxon>Eukaryota</taxon>
        <taxon>Fungi</taxon>
        <taxon>Dikarya</taxon>
        <taxon>Basidiomycota</taxon>
        <taxon>Agaricomycotina</taxon>
        <taxon>Agaricomycetes</taxon>
        <taxon>Cantharellales</taxon>
        <taxon>Ceratobasidiaceae</taxon>
        <taxon>Rhizoctonia</taxon>
    </lineage>
</organism>
<dbReference type="SUPFAM" id="SSF53474">
    <property type="entry name" value="alpha/beta-Hydrolases"/>
    <property type="match status" value="1"/>
</dbReference>
<feature type="domain" description="T6SS Phospholipase effector Tle1-like catalytic" evidence="2">
    <location>
        <begin position="74"/>
        <end position="240"/>
    </location>
</feature>
<dbReference type="SUPFAM" id="SSF48371">
    <property type="entry name" value="ARM repeat"/>
    <property type="match status" value="1"/>
</dbReference>
<dbReference type="SMART" id="SM00185">
    <property type="entry name" value="ARM"/>
    <property type="match status" value="2"/>
</dbReference>
<accession>A0A8H3DKE6</accession>
<dbReference type="PANTHER" id="PTHR33840:SF1">
    <property type="entry name" value="TLE1 PHOSPHOLIPASE DOMAIN-CONTAINING PROTEIN"/>
    <property type="match status" value="1"/>
</dbReference>
<comment type="caution">
    <text evidence="3">The sequence shown here is derived from an EMBL/GenBank/DDBJ whole genome shotgun (WGS) entry which is preliminary data.</text>
</comment>
<dbReference type="PANTHER" id="PTHR33840">
    <property type="match status" value="1"/>
</dbReference>
<dbReference type="EMBL" id="CAJMXA010003988">
    <property type="protein sequence ID" value="CAE6530347.1"/>
    <property type="molecule type" value="Genomic_DNA"/>
</dbReference>
<dbReference type="InterPro" id="IPR011989">
    <property type="entry name" value="ARM-like"/>
</dbReference>
<dbReference type="Proteomes" id="UP000663853">
    <property type="component" value="Unassembled WGS sequence"/>
</dbReference>
<evidence type="ECO:0000259" key="2">
    <source>
        <dbReference type="Pfam" id="PF09994"/>
    </source>
</evidence>
<feature type="compositionally biased region" description="Basic and acidic residues" evidence="1">
    <location>
        <begin position="27"/>
        <end position="36"/>
    </location>
</feature>
<dbReference type="InterPro" id="IPR000225">
    <property type="entry name" value="Armadillo"/>
</dbReference>
<dbReference type="Pfam" id="PF09994">
    <property type="entry name" value="T6SS_Tle1-like_cat"/>
    <property type="match status" value="2"/>
</dbReference>
<feature type="domain" description="T6SS Phospholipase effector Tle1-like catalytic" evidence="2">
    <location>
        <begin position="242"/>
        <end position="312"/>
    </location>
</feature>